<reference evidence="1 2" key="1">
    <citation type="submission" date="2020-08" db="EMBL/GenBank/DDBJ databases">
        <title>Genomic Encyclopedia of Type Strains, Phase IV (KMG-IV): sequencing the most valuable type-strain genomes for metagenomic binning, comparative biology and taxonomic classification.</title>
        <authorList>
            <person name="Goeker M."/>
        </authorList>
    </citation>
    <scope>NUCLEOTIDE SEQUENCE [LARGE SCALE GENOMIC DNA]</scope>
    <source>
        <strain evidence="1 2">DSM 26189</strain>
    </source>
</reference>
<organism evidence="1 2">
    <name type="scientific">Sphingobium jiangsuense</name>
    <dbReference type="NCBI Taxonomy" id="870476"/>
    <lineage>
        <taxon>Bacteria</taxon>
        <taxon>Pseudomonadati</taxon>
        <taxon>Pseudomonadota</taxon>
        <taxon>Alphaproteobacteria</taxon>
        <taxon>Sphingomonadales</taxon>
        <taxon>Sphingomonadaceae</taxon>
        <taxon>Sphingobium</taxon>
    </lineage>
</organism>
<dbReference type="Pfam" id="PF02620">
    <property type="entry name" value="YceD"/>
    <property type="match status" value="1"/>
</dbReference>
<evidence type="ECO:0000313" key="1">
    <source>
        <dbReference type="EMBL" id="MBB3924661.1"/>
    </source>
</evidence>
<protein>
    <submittedName>
        <fullName evidence="1">Uncharacterized metal-binding protein YceD (DUF177 family)</fullName>
    </submittedName>
</protein>
<dbReference type="RefSeq" id="WP_188070213.1">
    <property type="nucleotide sequence ID" value="NZ_BSPS01000055.1"/>
</dbReference>
<dbReference type="AlphaFoldDB" id="A0A7W6BD46"/>
<keyword evidence="2" id="KW-1185">Reference proteome</keyword>
<sequence length="185" mass="19847">MTAAREFSHPEFSHIVRLDAIGRLDWPAHVEADETQRAALAARFGFASLDLLEADFSMDRNGATVMATGSIRARLAQPCIATGEPVAEEVREEFTIRFLPEESGGGAEADPHAEIELDADECDTLSYSGERIDMGEAIAETLALAVNPYPRSPDADRFLREAGVLSEDQAGPFAALAALKGKLGS</sequence>
<dbReference type="EMBL" id="JACIDT010000001">
    <property type="protein sequence ID" value="MBB3924661.1"/>
    <property type="molecule type" value="Genomic_DNA"/>
</dbReference>
<evidence type="ECO:0000313" key="2">
    <source>
        <dbReference type="Proteomes" id="UP000571950"/>
    </source>
</evidence>
<comment type="caution">
    <text evidence="1">The sequence shown here is derived from an EMBL/GenBank/DDBJ whole genome shotgun (WGS) entry which is preliminary data.</text>
</comment>
<gene>
    <name evidence="1" type="ORF">GGR43_000355</name>
</gene>
<name>A0A7W6BD46_9SPHN</name>
<dbReference type="InterPro" id="IPR003772">
    <property type="entry name" value="YceD"/>
</dbReference>
<proteinExistence type="predicted"/>
<accession>A0A7W6BD46</accession>
<dbReference type="Proteomes" id="UP000571950">
    <property type="component" value="Unassembled WGS sequence"/>
</dbReference>